<name>A0A2U0SDM6_9SPHN</name>
<dbReference type="EMBL" id="QENQ01000001">
    <property type="protein sequence ID" value="PVX29394.1"/>
    <property type="molecule type" value="Genomic_DNA"/>
</dbReference>
<evidence type="ECO:0000313" key="1">
    <source>
        <dbReference type="EMBL" id="PVX29394.1"/>
    </source>
</evidence>
<gene>
    <name evidence="1" type="ORF">DD559_08760</name>
</gene>
<accession>A0A2U0SDM6</accession>
<reference evidence="1 2" key="1">
    <citation type="submission" date="2018-05" db="EMBL/GenBank/DDBJ databases">
        <title>Description of Sphingomonas pokkalii sp nov, isolated from the rhizosphere of saline tolerant pokkali rice and its draft genome analysis.</title>
        <authorList>
            <person name="Menon R."/>
            <person name="Kumari S."/>
            <person name="Rameshkumar N."/>
        </authorList>
    </citation>
    <scope>NUCLEOTIDE SEQUENCE [LARGE SCALE GENOMIC DNA]</scope>
    <source>
        <strain evidence="1 2">L3B27</strain>
    </source>
</reference>
<organism evidence="1 2">
    <name type="scientific">Sphingomonas pokkalii</name>
    <dbReference type="NCBI Taxonomy" id="2175090"/>
    <lineage>
        <taxon>Bacteria</taxon>
        <taxon>Pseudomonadati</taxon>
        <taxon>Pseudomonadota</taxon>
        <taxon>Alphaproteobacteria</taxon>
        <taxon>Sphingomonadales</taxon>
        <taxon>Sphingomonadaceae</taxon>
        <taxon>Sphingomonas</taxon>
    </lineage>
</organism>
<dbReference type="OrthoDB" id="7506853at2"/>
<keyword evidence="2" id="KW-1185">Reference proteome</keyword>
<proteinExistence type="predicted"/>
<dbReference type="RefSeq" id="WP_116468833.1">
    <property type="nucleotide sequence ID" value="NZ_QENQ01000001.1"/>
</dbReference>
<sequence>MNMFMGLWHGGIVDGSAKGRDGYPKPPENPLSADRQVQLLQEAGLPDLLKLPGYRVIVHPEPLDSRTIRTTPGRIAASTAPCYAEMIVDDVILNQNVIGGSGLRGSFRFRTFGLDAQAIRTFGSWTLVKLTAFPPKPGEAPDRAMEEIVQAFRTSLVQFADTVNKPPRTKH</sequence>
<comment type="caution">
    <text evidence="1">The sequence shown here is derived from an EMBL/GenBank/DDBJ whole genome shotgun (WGS) entry which is preliminary data.</text>
</comment>
<dbReference type="AlphaFoldDB" id="A0A2U0SDM6"/>
<evidence type="ECO:0000313" key="2">
    <source>
        <dbReference type="Proteomes" id="UP000245890"/>
    </source>
</evidence>
<dbReference type="Proteomes" id="UP000245890">
    <property type="component" value="Unassembled WGS sequence"/>
</dbReference>
<protein>
    <submittedName>
        <fullName evidence="1">Uncharacterized protein</fullName>
    </submittedName>
</protein>